<evidence type="ECO:0000259" key="3">
    <source>
        <dbReference type="PROSITE" id="PS01031"/>
    </source>
</evidence>
<proteinExistence type="inferred from homology"/>
<dbReference type="CDD" id="cd06464">
    <property type="entry name" value="ACD_sHsps-like"/>
    <property type="match status" value="1"/>
</dbReference>
<dbReference type="InterPro" id="IPR031107">
    <property type="entry name" value="Small_HSP"/>
</dbReference>
<comment type="similarity">
    <text evidence="1 2">Belongs to the small heat shock protein (HSP20) family.</text>
</comment>
<dbReference type="RefSeq" id="WP_091655102.1">
    <property type="nucleotide sequence ID" value="NZ_FOVW01000009.1"/>
</dbReference>
<dbReference type="InterPro" id="IPR002068">
    <property type="entry name" value="A-crystallin/Hsp20_dom"/>
</dbReference>
<evidence type="ECO:0000256" key="1">
    <source>
        <dbReference type="PROSITE-ProRule" id="PRU00285"/>
    </source>
</evidence>
<protein>
    <submittedName>
        <fullName evidence="4">Heat shock protein Hsp20</fullName>
    </submittedName>
</protein>
<dbReference type="Gene3D" id="2.60.40.790">
    <property type="match status" value="1"/>
</dbReference>
<dbReference type="SUPFAM" id="SSF49764">
    <property type="entry name" value="HSP20-like chaperones"/>
    <property type="match status" value="1"/>
</dbReference>
<evidence type="ECO:0000313" key="4">
    <source>
        <dbReference type="EMBL" id="SFO62533.1"/>
    </source>
</evidence>
<dbReference type="InterPro" id="IPR008978">
    <property type="entry name" value="HSP20-like_chaperone"/>
</dbReference>
<evidence type="ECO:0000313" key="5">
    <source>
        <dbReference type="Proteomes" id="UP000199564"/>
    </source>
</evidence>
<dbReference type="STRING" id="226506.SAMN04488519_109118"/>
<reference evidence="5" key="1">
    <citation type="submission" date="2016-10" db="EMBL/GenBank/DDBJ databases">
        <authorList>
            <person name="Varghese N."/>
            <person name="Submissions S."/>
        </authorList>
    </citation>
    <scope>NUCLEOTIDE SEQUENCE [LARGE SCALE GENOMIC DNA]</scope>
    <source>
        <strain evidence="5">DSM 15282</strain>
    </source>
</reference>
<accession>A0A1I5IQ36</accession>
<keyword evidence="5" id="KW-1185">Reference proteome</keyword>
<name>A0A1I5IQ36_9BACT</name>
<organism evidence="4 5">
    <name type="scientific">Algoriphagus ornithinivorans</name>
    <dbReference type="NCBI Taxonomy" id="226506"/>
    <lineage>
        <taxon>Bacteria</taxon>
        <taxon>Pseudomonadati</taxon>
        <taxon>Bacteroidota</taxon>
        <taxon>Cytophagia</taxon>
        <taxon>Cytophagales</taxon>
        <taxon>Cyclobacteriaceae</taxon>
        <taxon>Algoriphagus</taxon>
    </lineage>
</organism>
<dbReference type="EMBL" id="FOVW01000009">
    <property type="protein sequence ID" value="SFO62533.1"/>
    <property type="molecule type" value="Genomic_DNA"/>
</dbReference>
<evidence type="ECO:0000256" key="2">
    <source>
        <dbReference type="RuleBase" id="RU003616"/>
    </source>
</evidence>
<dbReference type="PANTHER" id="PTHR11527">
    <property type="entry name" value="HEAT-SHOCK PROTEIN 20 FAMILY MEMBER"/>
    <property type="match status" value="1"/>
</dbReference>
<dbReference type="Pfam" id="PF00011">
    <property type="entry name" value="HSP20"/>
    <property type="match status" value="1"/>
</dbReference>
<feature type="domain" description="SHSP" evidence="3">
    <location>
        <begin position="31"/>
        <end position="142"/>
    </location>
</feature>
<dbReference type="AlphaFoldDB" id="A0A1I5IQ36"/>
<dbReference type="Proteomes" id="UP000199564">
    <property type="component" value="Unassembled WGS sequence"/>
</dbReference>
<keyword evidence="4" id="KW-0346">Stress response</keyword>
<dbReference type="PROSITE" id="PS01031">
    <property type="entry name" value="SHSP"/>
    <property type="match status" value="1"/>
</dbReference>
<sequence length="142" mass="16314">MKLTKYNPTSTEFPTTFSSMLDRFFNDNFIPMNKQFNPAVDISEDDKSFEIEVAVPGMKKSDFNIDLTEGRLTISGERKIEEKKEGKNYHSIETHFGSFSRSFYLPENVLSEKIEATYVDGVLKISIPKTEKKNLKSVIEVK</sequence>
<gene>
    <name evidence="4" type="ORF">SAMN04488519_109118</name>
</gene>